<accession>A0A398CMS3</accession>
<dbReference type="InterPro" id="IPR051465">
    <property type="entry name" value="Cell_Envelope_Struct_Comp"/>
</dbReference>
<dbReference type="Pfam" id="PF00395">
    <property type="entry name" value="SLH"/>
    <property type="match status" value="3"/>
</dbReference>
<dbReference type="PROSITE" id="PS51272">
    <property type="entry name" value="SLH"/>
    <property type="match status" value="3"/>
</dbReference>
<evidence type="ECO:0000313" key="3">
    <source>
        <dbReference type="EMBL" id="RIE03765.1"/>
    </source>
</evidence>
<dbReference type="InterPro" id="IPR001119">
    <property type="entry name" value="SLH_dom"/>
</dbReference>
<dbReference type="Proteomes" id="UP000266340">
    <property type="component" value="Unassembled WGS sequence"/>
</dbReference>
<feature type="region of interest" description="Disordered" evidence="1">
    <location>
        <begin position="1044"/>
        <end position="1081"/>
    </location>
</feature>
<dbReference type="PANTHER" id="PTHR43308">
    <property type="entry name" value="OUTER MEMBRANE PROTEIN ALPHA-RELATED"/>
    <property type="match status" value="1"/>
</dbReference>
<feature type="compositionally biased region" description="Gly residues" evidence="1">
    <location>
        <begin position="1048"/>
        <end position="1069"/>
    </location>
</feature>
<evidence type="ECO:0000259" key="2">
    <source>
        <dbReference type="PROSITE" id="PS51272"/>
    </source>
</evidence>
<evidence type="ECO:0000313" key="4">
    <source>
        <dbReference type="Proteomes" id="UP000266340"/>
    </source>
</evidence>
<dbReference type="EMBL" id="QXJM01000030">
    <property type="protein sequence ID" value="RIE03765.1"/>
    <property type="molecule type" value="Genomic_DNA"/>
</dbReference>
<feature type="domain" description="SLH" evidence="2">
    <location>
        <begin position="1261"/>
        <end position="1319"/>
    </location>
</feature>
<proteinExistence type="predicted"/>
<organism evidence="3 4">
    <name type="scientific">Cohnella faecalis</name>
    <dbReference type="NCBI Taxonomy" id="2315694"/>
    <lineage>
        <taxon>Bacteria</taxon>
        <taxon>Bacillati</taxon>
        <taxon>Bacillota</taxon>
        <taxon>Bacilli</taxon>
        <taxon>Bacillales</taxon>
        <taxon>Paenibacillaceae</taxon>
        <taxon>Cohnella</taxon>
    </lineage>
</organism>
<evidence type="ECO:0000256" key="1">
    <source>
        <dbReference type="SAM" id="MobiDB-lite"/>
    </source>
</evidence>
<feature type="domain" description="SLH" evidence="2">
    <location>
        <begin position="1320"/>
        <end position="1383"/>
    </location>
</feature>
<sequence length="1441" mass="157838">MEPGKLNLTFLSNDENKSYHLSKSVNIQSDTVVSLTEQDIASANKIVFPSNTYSLGMYYYIDSVGTYREFSDTNELIVSKGTYSFYLYTKDSSNYYSWKSNKNNISNNKDYSVLNKPVLRLDTFEISDEGLNVEGSLVSGELSLLGVTDFYYNTISSQATLKDQGGNIVQEQQKIGRFWNSLTIPLDSPLQAGTYTLEFSVNYPGLAEPFQVNREVIVHSMDNNEIKGLVVEAEDESGEPLQNGHVMLFEKQLPNWSWFYSGYASNRTYDAGSIGDGKFFIPNAFLLAGKQYEVVVYGKSSDGMTDVFYNQPVSSGQANVKFTASSLKKLTFEASQAQAGQEVRVSLQNSDGLLVAWPFPVSFGADRKASMYIHTDNNLLVNSNLYDEAADTAYYLEKAYSLSSSATQTVNLAGPLVSITPPSGYDSAKLSINEGMPASKYYATQGISATVLYSLEKNGTSYTLSKLFSNLAKNERLSFDKNFSPRNSAQSFQNSANASVVNSDYYDNKDNYLYEVSSGPGSQFNGLNQTARFQVQTNEGSKKMLARRSGQDVVYQLVDNSTEGTLNLLEYQLYDGSTRAVGSKVYSNSLRSIQMNMPSVDGNYSLNLIKQNFPNDVVKLSGSIPISVVSNFKISISLPSGYELNPFGWNQSVEIWSKDGERENQYPAFIDIDGNLGILSFDSFQPNTEYEINFALSLRKIGSSFEEVSMYYNRIKLKGSQLKKLVRIAVPNDVVTIQPTYSSPVSSDALAQYNMAISGYEKAFSFYVEGEKADAGWEFPPVILSPRQFDVVVTGVDGVKAFSSLKTVNVSSDGRDVTVTDKPSYSVRLKDNSPFLNFYTFYEGTRSSGIAGYNYSDKLMLNQAFVSMGKQNLQFETVDIAPNETPWVNSWTTSVPKDVQSDTVIDFDGKINASASSLDVVILDDLIFKLKPNLISGDLKLQGVQVLLDRFVSPNFSQSAFAQNAEVQQTVAYEGSFSSPRQVPAVVSISDAAGKVVYESQTNQWQDGVYIFHKLAPGTYTFTFRVPVGPNEEAKVSKAFTVKSADNGTGGTGGTGGNGDGGVGGGEAIPGGTVDPATEPNNQVTEFKKDDIPAAANGTVTLDAKGKEEVVLPLSAVETIGTSRLQVRTANSEVAIPPQVLEQLSKLAAGKELEGAKISFKVQPVDLKAALPTDGNVSITGPVYEFQLSVSMADGTTRKLTQFDAPILLTFEVEPGAANRSITGVYYIDDNGKLEYVGGKWDGNRIVAEVRHFSKFGALTYDKRFSDVSDKHWAYNVIRQMVAKQIVTGVSEVSFAPERKITRAEFASMLANALQLKAERSAAFADVPSNAWYLGAISAAFEKGILRGVGNNRFAPNKEITREEMAVMVVNAIRLSERKESSGQNPTFKDSDEVSAWAQDAVNSAYRNGVMNGRGLNSFAPKQQATRAEAVQVIYNLLNVK</sequence>
<protein>
    <recommendedName>
        <fullName evidence="2">SLH domain-containing protein</fullName>
    </recommendedName>
</protein>
<dbReference type="PANTHER" id="PTHR43308:SF5">
    <property type="entry name" value="S-LAYER PROTEIN _ PEPTIDOGLYCAN ENDO-BETA-N-ACETYLGLUCOSAMINIDASE"/>
    <property type="match status" value="1"/>
</dbReference>
<comment type="caution">
    <text evidence="3">The sequence shown here is derived from an EMBL/GenBank/DDBJ whole genome shotgun (WGS) entry which is preliminary data.</text>
</comment>
<feature type="domain" description="SLH" evidence="2">
    <location>
        <begin position="1385"/>
        <end position="1441"/>
    </location>
</feature>
<gene>
    <name evidence="3" type="ORF">D3H35_09420</name>
</gene>
<dbReference type="SUPFAM" id="SSF117074">
    <property type="entry name" value="Hypothetical protein PA1324"/>
    <property type="match status" value="1"/>
</dbReference>
<reference evidence="3 4" key="1">
    <citation type="submission" date="2018-09" db="EMBL/GenBank/DDBJ databases">
        <title>Cohnella cavernae sp. nov., isolated from a karst cave.</title>
        <authorList>
            <person name="Zhu H."/>
        </authorList>
    </citation>
    <scope>NUCLEOTIDE SEQUENCE [LARGE SCALE GENOMIC DNA]</scope>
    <source>
        <strain evidence="3 4">K2E09-144</strain>
    </source>
</reference>
<keyword evidence="4" id="KW-1185">Reference proteome</keyword>
<name>A0A398CMS3_9BACL</name>